<keyword evidence="2" id="KW-1185">Reference proteome</keyword>
<accession>A0ABS8S9J3</accession>
<comment type="caution">
    <text evidence="1">The sequence shown here is derived from an EMBL/GenBank/DDBJ whole genome shotgun (WGS) entry which is preliminary data.</text>
</comment>
<gene>
    <name evidence="1" type="ORF">HAX54_028397</name>
</gene>
<evidence type="ECO:0000313" key="2">
    <source>
        <dbReference type="Proteomes" id="UP000823775"/>
    </source>
</evidence>
<dbReference type="Proteomes" id="UP000823775">
    <property type="component" value="Unassembled WGS sequence"/>
</dbReference>
<proteinExistence type="predicted"/>
<dbReference type="EMBL" id="JACEIK010000349">
    <property type="protein sequence ID" value="MCD7455499.1"/>
    <property type="molecule type" value="Genomic_DNA"/>
</dbReference>
<evidence type="ECO:0000313" key="1">
    <source>
        <dbReference type="EMBL" id="MCD7455499.1"/>
    </source>
</evidence>
<organism evidence="1 2">
    <name type="scientific">Datura stramonium</name>
    <name type="common">Jimsonweed</name>
    <name type="synonym">Common thornapple</name>
    <dbReference type="NCBI Taxonomy" id="4076"/>
    <lineage>
        <taxon>Eukaryota</taxon>
        <taxon>Viridiplantae</taxon>
        <taxon>Streptophyta</taxon>
        <taxon>Embryophyta</taxon>
        <taxon>Tracheophyta</taxon>
        <taxon>Spermatophyta</taxon>
        <taxon>Magnoliopsida</taxon>
        <taxon>eudicotyledons</taxon>
        <taxon>Gunneridae</taxon>
        <taxon>Pentapetalae</taxon>
        <taxon>asterids</taxon>
        <taxon>lamiids</taxon>
        <taxon>Solanales</taxon>
        <taxon>Solanaceae</taxon>
        <taxon>Solanoideae</taxon>
        <taxon>Datureae</taxon>
        <taxon>Datura</taxon>
    </lineage>
</organism>
<name>A0ABS8S9J3_DATST</name>
<reference evidence="1 2" key="1">
    <citation type="journal article" date="2021" name="BMC Genomics">
        <title>Datura genome reveals duplications of psychoactive alkaloid biosynthetic genes and high mutation rate following tissue culture.</title>
        <authorList>
            <person name="Rajewski A."/>
            <person name="Carter-House D."/>
            <person name="Stajich J."/>
            <person name="Litt A."/>
        </authorList>
    </citation>
    <scope>NUCLEOTIDE SEQUENCE [LARGE SCALE GENOMIC DNA]</scope>
    <source>
        <strain evidence="1">AR-01</strain>
    </source>
</reference>
<protein>
    <submittedName>
        <fullName evidence="1">Uncharacterized protein</fullName>
    </submittedName>
</protein>
<sequence length="134" mass="15350">MSLSTSLVKDLNGDSMLFFEFVIDPASETESPSREGKKGKMRGQHMERVREMYPQYPSQEKFGKVQGKSAGSRAETRHAPLKLRGYFSKWRMLHRLIFDLWFPLLLGRVLISLVGRGHGLHSQAIVPQLIPWLP</sequence>